<dbReference type="PANTHER" id="PTHR11961">
    <property type="entry name" value="CYTOCHROME C"/>
    <property type="match status" value="1"/>
</dbReference>
<reference evidence="8" key="1">
    <citation type="submission" date="2018-05" db="EMBL/GenBank/DDBJ databases">
        <authorList>
            <person name="Lanie J.A."/>
            <person name="Ng W.-L."/>
            <person name="Kazmierczak K.M."/>
            <person name="Andrzejewski T.M."/>
            <person name="Davidsen T.M."/>
            <person name="Wayne K.J."/>
            <person name="Tettelin H."/>
            <person name="Glass J.I."/>
            <person name="Rusch D."/>
            <person name="Podicherti R."/>
            <person name="Tsui H.-C.T."/>
            <person name="Winkler M.E."/>
        </authorList>
    </citation>
    <scope>NUCLEOTIDE SEQUENCE</scope>
</reference>
<gene>
    <name evidence="8" type="ORF">METZ01_LOCUS260139</name>
</gene>
<keyword evidence="6" id="KW-0472">Membrane</keyword>
<keyword evidence="6" id="KW-1133">Transmembrane helix</keyword>
<feature type="transmembrane region" description="Helical" evidence="6">
    <location>
        <begin position="9"/>
        <end position="31"/>
    </location>
</feature>
<evidence type="ECO:0000256" key="4">
    <source>
        <dbReference type="ARBA" id="ARBA00022982"/>
    </source>
</evidence>
<keyword evidence="3" id="KW-0479">Metal-binding</keyword>
<dbReference type="AlphaFoldDB" id="A0A382J6V7"/>
<evidence type="ECO:0000256" key="6">
    <source>
        <dbReference type="SAM" id="Phobius"/>
    </source>
</evidence>
<proteinExistence type="predicted"/>
<dbReference type="GO" id="GO:0020037">
    <property type="term" value="F:heme binding"/>
    <property type="evidence" value="ECO:0007669"/>
    <property type="project" value="InterPro"/>
</dbReference>
<dbReference type="SUPFAM" id="SSF46626">
    <property type="entry name" value="Cytochrome c"/>
    <property type="match status" value="1"/>
</dbReference>
<dbReference type="GO" id="GO:0046872">
    <property type="term" value="F:metal ion binding"/>
    <property type="evidence" value="ECO:0007669"/>
    <property type="project" value="UniProtKB-KW"/>
</dbReference>
<protein>
    <recommendedName>
        <fullName evidence="7">Cytochrome c domain-containing protein</fullName>
    </recommendedName>
</protein>
<dbReference type="InterPro" id="IPR036909">
    <property type="entry name" value="Cyt_c-like_dom_sf"/>
</dbReference>
<dbReference type="GO" id="GO:0009055">
    <property type="term" value="F:electron transfer activity"/>
    <property type="evidence" value="ECO:0007669"/>
    <property type="project" value="InterPro"/>
</dbReference>
<dbReference type="PROSITE" id="PS51007">
    <property type="entry name" value="CYTC"/>
    <property type="match status" value="1"/>
</dbReference>
<dbReference type="PRINTS" id="PR00604">
    <property type="entry name" value="CYTCHRMECIAB"/>
</dbReference>
<name>A0A382J6V7_9ZZZZ</name>
<keyword evidence="2" id="KW-0349">Heme</keyword>
<keyword evidence="4" id="KW-0249">Electron transport</keyword>
<evidence type="ECO:0000256" key="3">
    <source>
        <dbReference type="ARBA" id="ARBA00022723"/>
    </source>
</evidence>
<keyword evidence="5" id="KW-0408">Iron</keyword>
<dbReference type="EMBL" id="UINC01071977">
    <property type="protein sequence ID" value="SVC07285.1"/>
    <property type="molecule type" value="Genomic_DNA"/>
</dbReference>
<organism evidence="8">
    <name type="scientific">marine metagenome</name>
    <dbReference type="NCBI Taxonomy" id="408172"/>
    <lineage>
        <taxon>unclassified sequences</taxon>
        <taxon>metagenomes</taxon>
        <taxon>ecological metagenomes</taxon>
    </lineage>
</organism>
<evidence type="ECO:0000313" key="8">
    <source>
        <dbReference type="EMBL" id="SVC07285.1"/>
    </source>
</evidence>
<feature type="domain" description="Cytochrome c" evidence="7">
    <location>
        <begin position="75"/>
        <end position="175"/>
    </location>
</feature>
<evidence type="ECO:0000256" key="5">
    <source>
        <dbReference type="ARBA" id="ARBA00023004"/>
    </source>
</evidence>
<evidence type="ECO:0000256" key="2">
    <source>
        <dbReference type="ARBA" id="ARBA00022617"/>
    </source>
</evidence>
<keyword evidence="6" id="KW-0812">Transmembrane</keyword>
<evidence type="ECO:0000259" key="7">
    <source>
        <dbReference type="PROSITE" id="PS51007"/>
    </source>
</evidence>
<dbReference type="InterPro" id="IPR009056">
    <property type="entry name" value="Cyt_c-like_dom"/>
</dbReference>
<dbReference type="Gene3D" id="1.10.760.10">
    <property type="entry name" value="Cytochrome c-like domain"/>
    <property type="match status" value="1"/>
</dbReference>
<dbReference type="Pfam" id="PF00034">
    <property type="entry name" value="Cytochrom_C"/>
    <property type="match status" value="1"/>
</dbReference>
<sequence>MSGFEINKILASIIVAIIIFVIIGLVGNFVVKINYDESQITAYKIDIPETSADSSTQTSANDEMVESISLLLAGASLEQGEKIFKKCGACHSYKKDGKSKIGPNLWDLINRQKASVSGFAYSKALSDYGGKWTFEELNEFLYKPKEYIQGTKMNFSGLNDVEDRADLILWLRQYSDNPVPLP</sequence>
<dbReference type="InterPro" id="IPR002327">
    <property type="entry name" value="Cyt_c_1A/1B"/>
</dbReference>
<evidence type="ECO:0000256" key="1">
    <source>
        <dbReference type="ARBA" id="ARBA00022448"/>
    </source>
</evidence>
<accession>A0A382J6V7</accession>
<keyword evidence="1" id="KW-0813">Transport</keyword>